<dbReference type="GO" id="GO:0016787">
    <property type="term" value="F:hydrolase activity"/>
    <property type="evidence" value="ECO:0007669"/>
    <property type="project" value="UniProtKB-KW"/>
</dbReference>
<dbReference type="OrthoDB" id="414945at2759"/>
<sequence>MVHCDIWGGYRTPSLCHANYFLTLVDDYSRTLWVYLIKQKSDASTNLVYFCNMVERQFGKKIKHLRCDNGGEFTSSQMKDFYGSQGIALETSCRYTPQQNGVVERKHRHLLEVARAIRFEANLPIKFWGECILTATYIINCVPSKILKNKTPYEVLLGKPPSYDHMRTFGCLAYYWNNTKGDKFEPRGKRGESVPFGNNNLSNQSQAHKVNEDEEWVRGGDIPPVMDGNQTHVHEAAQNHTLGPQDEEAMQQADNDEAPEPTNDPTHDQLENNEETDETSEPVTHQRGTRVRTQPQHLKDYAVKLSPSVDHANPSHNQANHTVHPLAHYISYENFSTNHKAFMSAIDSHDEPKSFKQASQDKRWQEDMQNEIKALEQNDTWTLEELPPGKKAIDSKWIYKVKHKPNGEVERYKARLIAKGYTQLEGVDYHDTFAPVAKLVTMRALLVLAVKRSWYTHQLDVNNAFLHGDLEEEVYMKVPQGFARENESRVCRLRKSIYGLKQASRNRYHKFTSSLMNLGYKQSVADPSLFIYKRGKVHVAALIYVDDVIIVGNDLDQIQDTKKELHQQFTIKDLGSLKYFLGIEVVQIKDGMVLSQRKYTLDILRDMGLEDPKQPHLEAAIRVVRYLKSTLGQGILLPKEGGTQLITYCDSDWMGCPFTRRSRTGYVLMFGGAPVSWKSKKQSVVSRSSAEAEYRAMAATVSEALWFRWLLTELDATQDSPTIMFCDNEAARHIANNLVFHERTKHVEMDCHFVRERVESKEILPTYIKSQSQLADLLTKPLGGPHLHNLLSKLNISNLHVST</sequence>
<keyword evidence="1" id="KW-0479">Metal-binding</keyword>
<keyword evidence="2" id="KW-0378">Hydrolase</keyword>
<dbReference type="InterPro" id="IPR043502">
    <property type="entry name" value="DNA/RNA_pol_sf"/>
</dbReference>
<dbReference type="SUPFAM" id="SSF53098">
    <property type="entry name" value="Ribonuclease H-like"/>
    <property type="match status" value="1"/>
</dbReference>
<proteinExistence type="predicted"/>
<evidence type="ECO:0000256" key="1">
    <source>
        <dbReference type="ARBA" id="ARBA00022723"/>
    </source>
</evidence>
<dbReference type="PANTHER" id="PTHR42648:SF29">
    <property type="entry name" value="RNA-DIRECTED DNA POLYMERASE"/>
    <property type="match status" value="1"/>
</dbReference>
<dbReference type="AlphaFoldDB" id="A0A5N6Q2S9"/>
<dbReference type="CDD" id="cd09272">
    <property type="entry name" value="RNase_HI_RT_Ty1"/>
    <property type="match status" value="1"/>
</dbReference>
<protein>
    <recommendedName>
        <fullName evidence="4">Integrase catalytic domain-containing protein</fullName>
    </recommendedName>
</protein>
<keyword evidence="6" id="KW-1185">Reference proteome</keyword>
<evidence type="ECO:0000256" key="2">
    <source>
        <dbReference type="ARBA" id="ARBA00022801"/>
    </source>
</evidence>
<organism evidence="5 6">
    <name type="scientific">Mikania micrantha</name>
    <name type="common">bitter vine</name>
    <dbReference type="NCBI Taxonomy" id="192012"/>
    <lineage>
        <taxon>Eukaryota</taxon>
        <taxon>Viridiplantae</taxon>
        <taxon>Streptophyta</taxon>
        <taxon>Embryophyta</taxon>
        <taxon>Tracheophyta</taxon>
        <taxon>Spermatophyta</taxon>
        <taxon>Magnoliopsida</taxon>
        <taxon>eudicotyledons</taxon>
        <taxon>Gunneridae</taxon>
        <taxon>Pentapetalae</taxon>
        <taxon>asterids</taxon>
        <taxon>campanulids</taxon>
        <taxon>Asterales</taxon>
        <taxon>Asteraceae</taxon>
        <taxon>Asteroideae</taxon>
        <taxon>Heliantheae alliance</taxon>
        <taxon>Eupatorieae</taxon>
        <taxon>Mikania</taxon>
    </lineage>
</organism>
<dbReference type="InterPro" id="IPR039537">
    <property type="entry name" value="Retrotran_Ty1/copia-like"/>
</dbReference>
<dbReference type="InterPro" id="IPR036397">
    <property type="entry name" value="RNaseH_sf"/>
</dbReference>
<dbReference type="InterPro" id="IPR012337">
    <property type="entry name" value="RNaseH-like_sf"/>
</dbReference>
<feature type="region of interest" description="Disordered" evidence="3">
    <location>
        <begin position="186"/>
        <end position="213"/>
    </location>
</feature>
<evidence type="ECO:0000259" key="4">
    <source>
        <dbReference type="PROSITE" id="PS50994"/>
    </source>
</evidence>
<evidence type="ECO:0000256" key="3">
    <source>
        <dbReference type="SAM" id="MobiDB-lite"/>
    </source>
</evidence>
<dbReference type="GO" id="GO:0015074">
    <property type="term" value="P:DNA integration"/>
    <property type="evidence" value="ECO:0007669"/>
    <property type="project" value="InterPro"/>
</dbReference>
<dbReference type="Pfam" id="PF00665">
    <property type="entry name" value="rve"/>
    <property type="match status" value="1"/>
</dbReference>
<dbReference type="EMBL" id="SZYD01000001">
    <property type="protein sequence ID" value="KAD7478862.1"/>
    <property type="molecule type" value="Genomic_DNA"/>
</dbReference>
<accession>A0A5N6Q2S9</accession>
<evidence type="ECO:0000313" key="5">
    <source>
        <dbReference type="EMBL" id="KAD7478862.1"/>
    </source>
</evidence>
<feature type="compositionally biased region" description="Acidic residues" evidence="3">
    <location>
        <begin position="245"/>
        <end position="259"/>
    </location>
</feature>
<feature type="compositionally biased region" description="Acidic residues" evidence="3">
    <location>
        <begin position="271"/>
        <end position="280"/>
    </location>
</feature>
<dbReference type="Proteomes" id="UP000326396">
    <property type="component" value="Linkage Group LG1"/>
</dbReference>
<dbReference type="InterPro" id="IPR013103">
    <property type="entry name" value="RVT_2"/>
</dbReference>
<dbReference type="GO" id="GO:0003676">
    <property type="term" value="F:nucleic acid binding"/>
    <property type="evidence" value="ECO:0007669"/>
    <property type="project" value="InterPro"/>
</dbReference>
<dbReference type="SUPFAM" id="SSF56672">
    <property type="entry name" value="DNA/RNA polymerases"/>
    <property type="match status" value="1"/>
</dbReference>
<dbReference type="GO" id="GO:0046872">
    <property type="term" value="F:metal ion binding"/>
    <property type="evidence" value="ECO:0007669"/>
    <property type="project" value="UniProtKB-KW"/>
</dbReference>
<reference evidence="5 6" key="1">
    <citation type="submission" date="2019-05" db="EMBL/GenBank/DDBJ databases">
        <title>Mikania micrantha, genome provides insights into the molecular mechanism of rapid growth.</title>
        <authorList>
            <person name="Liu B."/>
        </authorList>
    </citation>
    <scope>NUCLEOTIDE SEQUENCE [LARGE SCALE GENOMIC DNA]</scope>
    <source>
        <strain evidence="5">NLD-2019</strain>
        <tissue evidence="5">Leaf</tissue>
    </source>
</reference>
<evidence type="ECO:0000313" key="6">
    <source>
        <dbReference type="Proteomes" id="UP000326396"/>
    </source>
</evidence>
<dbReference type="Gene3D" id="3.30.420.10">
    <property type="entry name" value="Ribonuclease H-like superfamily/Ribonuclease H"/>
    <property type="match status" value="1"/>
</dbReference>
<comment type="caution">
    <text evidence="5">The sequence shown here is derived from an EMBL/GenBank/DDBJ whole genome shotgun (WGS) entry which is preliminary data.</text>
</comment>
<feature type="region of interest" description="Disordered" evidence="3">
    <location>
        <begin position="245"/>
        <end position="296"/>
    </location>
</feature>
<name>A0A5N6Q2S9_9ASTR</name>
<dbReference type="PANTHER" id="PTHR42648">
    <property type="entry name" value="TRANSPOSASE, PUTATIVE-RELATED"/>
    <property type="match status" value="1"/>
</dbReference>
<dbReference type="Pfam" id="PF07727">
    <property type="entry name" value="RVT_2"/>
    <property type="match status" value="1"/>
</dbReference>
<gene>
    <name evidence="5" type="ORF">E3N88_01998</name>
</gene>
<feature type="compositionally biased region" description="Polar residues" evidence="3">
    <location>
        <begin position="196"/>
        <end position="208"/>
    </location>
</feature>
<dbReference type="InterPro" id="IPR001584">
    <property type="entry name" value="Integrase_cat-core"/>
</dbReference>
<feature type="domain" description="Integrase catalytic" evidence="4">
    <location>
        <begin position="1"/>
        <end position="160"/>
    </location>
</feature>
<dbReference type="PROSITE" id="PS50994">
    <property type="entry name" value="INTEGRASE"/>
    <property type="match status" value="1"/>
</dbReference>